<dbReference type="PRINTS" id="PR00070">
    <property type="entry name" value="DHFR"/>
</dbReference>
<accession>A0ABQ6M0K2</accession>
<evidence type="ECO:0000256" key="4">
    <source>
        <dbReference type="ARBA" id="ARBA00022563"/>
    </source>
</evidence>
<dbReference type="RefSeq" id="WP_285764472.1">
    <property type="nucleotide sequence ID" value="NZ_BSYJ01000004.1"/>
</dbReference>
<comment type="pathway">
    <text evidence="1 8">Cofactor biosynthesis; tetrahydrofolate biosynthesis; 5,6,7,8-tetrahydrofolate from 7,8-dihydrofolate: step 1/1.</text>
</comment>
<dbReference type="PANTHER" id="PTHR48069:SF3">
    <property type="entry name" value="DIHYDROFOLATE REDUCTASE"/>
    <property type="match status" value="1"/>
</dbReference>
<organism evidence="11 12">
    <name type="scientific">Biformimicrobium ophioploci</name>
    <dbReference type="NCBI Taxonomy" id="3036711"/>
    <lineage>
        <taxon>Bacteria</taxon>
        <taxon>Pseudomonadati</taxon>
        <taxon>Pseudomonadota</taxon>
        <taxon>Gammaproteobacteria</taxon>
        <taxon>Cellvibrionales</taxon>
        <taxon>Microbulbiferaceae</taxon>
        <taxon>Biformimicrobium</taxon>
    </lineage>
</organism>
<evidence type="ECO:0000256" key="9">
    <source>
        <dbReference type="RuleBase" id="RU004474"/>
    </source>
</evidence>
<sequence>MAVQEPDAAMLAGIKVAMIAAMASNRVIGRDNQLPWHIPEDLKFFKRVTLGKPVVMGRNTFESIGRPLPGRTNIVVTRNRNWSAEGVEVVASLEAALESGERAARAAGADEVMVIGGGEIYRQALPLAQRLYLTEVQAEFQGDAWFPEIGSGWEEQWRESHPATDSGQPGYDFACLERL</sequence>
<dbReference type="Proteomes" id="UP001224392">
    <property type="component" value="Unassembled WGS sequence"/>
</dbReference>
<evidence type="ECO:0000256" key="2">
    <source>
        <dbReference type="ARBA" id="ARBA00009539"/>
    </source>
</evidence>
<proteinExistence type="inferred from homology"/>
<dbReference type="PROSITE" id="PS51330">
    <property type="entry name" value="DHFR_2"/>
    <property type="match status" value="1"/>
</dbReference>
<evidence type="ECO:0000256" key="7">
    <source>
        <dbReference type="ARBA" id="ARBA00025067"/>
    </source>
</evidence>
<dbReference type="PANTHER" id="PTHR48069">
    <property type="entry name" value="DIHYDROFOLATE REDUCTASE"/>
    <property type="match status" value="1"/>
</dbReference>
<evidence type="ECO:0000256" key="3">
    <source>
        <dbReference type="ARBA" id="ARBA00012856"/>
    </source>
</evidence>
<dbReference type="InterPro" id="IPR001796">
    <property type="entry name" value="DHFR_dom"/>
</dbReference>
<keyword evidence="6 8" id="KW-0560">Oxidoreductase</keyword>
<dbReference type="Pfam" id="PF00186">
    <property type="entry name" value="DHFR_1"/>
    <property type="match status" value="1"/>
</dbReference>
<dbReference type="CDD" id="cd00209">
    <property type="entry name" value="DHFR"/>
    <property type="match status" value="1"/>
</dbReference>
<dbReference type="EC" id="1.5.1.3" evidence="3 8"/>
<name>A0ABQ6M0K2_9GAMM</name>
<comment type="catalytic activity">
    <reaction evidence="8">
        <text>(6S)-5,6,7,8-tetrahydrofolate + NADP(+) = 7,8-dihydrofolate + NADPH + H(+)</text>
        <dbReference type="Rhea" id="RHEA:15009"/>
        <dbReference type="ChEBI" id="CHEBI:15378"/>
        <dbReference type="ChEBI" id="CHEBI:57451"/>
        <dbReference type="ChEBI" id="CHEBI:57453"/>
        <dbReference type="ChEBI" id="CHEBI:57783"/>
        <dbReference type="ChEBI" id="CHEBI:58349"/>
        <dbReference type="EC" id="1.5.1.3"/>
    </reaction>
</comment>
<evidence type="ECO:0000256" key="1">
    <source>
        <dbReference type="ARBA" id="ARBA00004903"/>
    </source>
</evidence>
<feature type="domain" description="DHFR" evidence="10">
    <location>
        <begin position="15"/>
        <end position="178"/>
    </location>
</feature>
<reference evidence="11 12" key="1">
    <citation type="submission" date="2023-04" db="EMBL/GenBank/DDBJ databases">
        <title>Marinobulbifer ophiurae gen. nov., sp. Nov., isolate from tissue of brittle star Ophioplocus japonicus.</title>
        <authorList>
            <person name="Kawano K."/>
            <person name="Sawayama S."/>
            <person name="Nakagawa S."/>
        </authorList>
    </citation>
    <scope>NUCLEOTIDE SEQUENCE [LARGE SCALE GENOMIC DNA]</scope>
    <source>
        <strain evidence="11 12">NKW57</strain>
    </source>
</reference>
<evidence type="ECO:0000313" key="12">
    <source>
        <dbReference type="Proteomes" id="UP001224392"/>
    </source>
</evidence>
<dbReference type="SUPFAM" id="SSF53597">
    <property type="entry name" value="Dihydrofolate reductase-like"/>
    <property type="match status" value="1"/>
</dbReference>
<dbReference type="InterPro" id="IPR024072">
    <property type="entry name" value="DHFR-like_dom_sf"/>
</dbReference>
<comment type="function">
    <text evidence="7 8">Key enzyme in folate metabolism. Catalyzes an essential reaction for de novo glycine and purine synthesis, and for DNA precursor synthesis.</text>
</comment>
<keyword evidence="5 8" id="KW-0521">NADP</keyword>
<dbReference type="Gene3D" id="3.40.430.10">
    <property type="entry name" value="Dihydrofolate Reductase, subunit A"/>
    <property type="match status" value="1"/>
</dbReference>
<evidence type="ECO:0000256" key="8">
    <source>
        <dbReference type="PIRNR" id="PIRNR000194"/>
    </source>
</evidence>
<dbReference type="PIRSF" id="PIRSF000194">
    <property type="entry name" value="DHFR"/>
    <property type="match status" value="1"/>
</dbReference>
<dbReference type="InterPro" id="IPR012259">
    <property type="entry name" value="DHFR"/>
</dbReference>
<dbReference type="EMBL" id="BSYJ01000004">
    <property type="protein sequence ID" value="GMG87857.1"/>
    <property type="molecule type" value="Genomic_DNA"/>
</dbReference>
<dbReference type="InterPro" id="IPR017925">
    <property type="entry name" value="DHFR_CS"/>
</dbReference>
<gene>
    <name evidence="11" type="primary">folA</name>
    <name evidence="11" type="ORF">MNKW57_21780</name>
</gene>
<keyword evidence="12" id="KW-1185">Reference proteome</keyword>
<comment type="similarity">
    <text evidence="2 8 9">Belongs to the dihydrofolate reductase family.</text>
</comment>
<dbReference type="PROSITE" id="PS00075">
    <property type="entry name" value="DHFR_1"/>
    <property type="match status" value="1"/>
</dbReference>
<evidence type="ECO:0000313" key="11">
    <source>
        <dbReference type="EMBL" id="GMG87857.1"/>
    </source>
</evidence>
<evidence type="ECO:0000256" key="6">
    <source>
        <dbReference type="ARBA" id="ARBA00023002"/>
    </source>
</evidence>
<evidence type="ECO:0000256" key="5">
    <source>
        <dbReference type="ARBA" id="ARBA00022857"/>
    </source>
</evidence>
<evidence type="ECO:0000259" key="10">
    <source>
        <dbReference type="PROSITE" id="PS51330"/>
    </source>
</evidence>
<protein>
    <recommendedName>
        <fullName evidence="3 8">Dihydrofolate reductase</fullName>
        <ecNumber evidence="3 8">1.5.1.3</ecNumber>
    </recommendedName>
</protein>
<comment type="caution">
    <text evidence="11">The sequence shown here is derived from an EMBL/GenBank/DDBJ whole genome shotgun (WGS) entry which is preliminary data.</text>
</comment>
<keyword evidence="4 8" id="KW-0554">One-carbon metabolism</keyword>